<dbReference type="SUPFAM" id="SSF52833">
    <property type="entry name" value="Thioredoxin-like"/>
    <property type="match status" value="1"/>
</dbReference>
<evidence type="ECO:0000313" key="2">
    <source>
        <dbReference type="Proteomes" id="UP000198744"/>
    </source>
</evidence>
<reference evidence="1 2" key="1">
    <citation type="submission" date="2016-10" db="EMBL/GenBank/DDBJ databases">
        <authorList>
            <person name="de Groot N.N."/>
        </authorList>
    </citation>
    <scope>NUCLEOTIDE SEQUENCE [LARGE SCALE GENOMIC DNA]</scope>
    <source>
        <strain evidence="1 2">DSM 8423</strain>
    </source>
</reference>
<dbReference type="OrthoDB" id="9811036at2"/>
<dbReference type="RefSeq" id="WP_093883827.1">
    <property type="nucleotide sequence ID" value="NZ_FOBS01000016.1"/>
</dbReference>
<proteinExistence type="predicted"/>
<name>A0A1H7YL51_9BACT</name>
<protein>
    <submittedName>
        <fullName evidence="1">Tetratricopeptide repeat-containing protein</fullName>
    </submittedName>
</protein>
<dbReference type="AlphaFoldDB" id="A0A1H7YL51"/>
<dbReference type="Proteomes" id="UP000198744">
    <property type="component" value="Unassembled WGS sequence"/>
</dbReference>
<dbReference type="STRING" id="43775.SAMN04489760_11680"/>
<organism evidence="1 2">
    <name type="scientific">Syntrophus gentianae</name>
    <dbReference type="NCBI Taxonomy" id="43775"/>
    <lineage>
        <taxon>Bacteria</taxon>
        <taxon>Pseudomonadati</taxon>
        <taxon>Thermodesulfobacteriota</taxon>
        <taxon>Syntrophia</taxon>
        <taxon>Syntrophales</taxon>
        <taxon>Syntrophaceae</taxon>
        <taxon>Syntrophus</taxon>
    </lineage>
</organism>
<dbReference type="InterPro" id="IPR011990">
    <property type="entry name" value="TPR-like_helical_dom_sf"/>
</dbReference>
<dbReference type="Gene3D" id="3.40.30.10">
    <property type="entry name" value="Glutaredoxin"/>
    <property type="match status" value="1"/>
</dbReference>
<dbReference type="EMBL" id="FOBS01000016">
    <property type="protein sequence ID" value="SEM46017.1"/>
    <property type="molecule type" value="Genomic_DNA"/>
</dbReference>
<accession>A0A1H7YL51</accession>
<gene>
    <name evidence="1" type="ORF">SAMN04489760_11680</name>
</gene>
<dbReference type="InterPro" id="IPR036249">
    <property type="entry name" value="Thioredoxin-like_sf"/>
</dbReference>
<sequence>MDAVAYTDAAVIEFVNKNFIPIRIPASDSELAPRFLIKWTPTLLILDKEGIAHDKNVGFFWPQELISCLLLGMGKTYFDKPDRTKAIACFEQIPTSYPRSSQAPEAIYLSGVAQYIEGHDVANLIEIYDRLKSGYPDSQWLMRADPYRLLKKK</sequence>
<evidence type="ECO:0000313" key="1">
    <source>
        <dbReference type="EMBL" id="SEM46017.1"/>
    </source>
</evidence>
<dbReference type="Gene3D" id="1.25.40.10">
    <property type="entry name" value="Tetratricopeptide repeat domain"/>
    <property type="match status" value="1"/>
</dbReference>
<keyword evidence="2" id="KW-1185">Reference proteome</keyword>